<comment type="catalytic activity">
    <reaction evidence="8">
        <text>cob(II)yrinate + 2 L-glutamine + 2 ATP + 2 H2O = cob(II)yrinate a,c diamide + 2 L-glutamate + 2 ADP + 2 phosphate + 2 H(+)</text>
        <dbReference type="Rhea" id="RHEA:26289"/>
        <dbReference type="ChEBI" id="CHEBI:15377"/>
        <dbReference type="ChEBI" id="CHEBI:15378"/>
        <dbReference type="ChEBI" id="CHEBI:29985"/>
        <dbReference type="ChEBI" id="CHEBI:30616"/>
        <dbReference type="ChEBI" id="CHEBI:43474"/>
        <dbReference type="ChEBI" id="CHEBI:58359"/>
        <dbReference type="ChEBI" id="CHEBI:58537"/>
        <dbReference type="ChEBI" id="CHEBI:58894"/>
        <dbReference type="ChEBI" id="CHEBI:456216"/>
        <dbReference type="EC" id="6.3.5.11"/>
    </reaction>
</comment>
<dbReference type="UniPathway" id="UPA00148">
    <property type="reaction ID" value="UER00231"/>
</dbReference>
<keyword evidence="12" id="KW-1185">Reference proteome</keyword>
<accession>A0A840UL35</accession>
<feature type="site" description="Increases nucleophilicity of active site Cys" evidence="8">
    <location>
        <position position="427"/>
    </location>
</feature>
<dbReference type="HAMAP" id="MF_00027">
    <property type="entry name" value="CobB_CbiA"/>
    <property type="match status" value="1"/>
</dbReference>
<evidence type="ECO:0000313" key="12">
    <source>
        <dbReference type="Proteomes" id="UP000539642"/>
    </source>
</evidence>
<evidence type="ECO:0000256" key="1">
    <source>
        <dbReference type="ARBA" id="ARBA00001946"/>
    </source>
</evidence>
<comment type="function">
    <text evidence="8">Catalyzes the ATP-dependent amidation of the two carboxylate groups at positions a and c of cobyrinate, using either L-glutamine or ammonia as the nitrogen source.</text>
</comment>
<sequence length="455" mass="49801">MKERSAFVIAATKSGSGKTLLALGLLAALVRRGLAVQPFKCGPDFIDPTLHKMVANRMSHNLDLFMMGEECCRRIFARAEAEADVRIVEGVMGLFDGGVASTAALARVLDLPVLLVVDARSAAESVAAVVKGFEVYDPQIRLCGVVLNQTGSARHVELIRGALAQSCATPLLGAFPREQQFAMPERHLGLHMGEENPLSAGQLARLAAAVENHIDIPALLAATVRPLQPPSQVPPPVRPVQPRLRLAVARDAAFCFYYQENLALLAAAGFDIVPFSPLSDLTLPPAIAAVYIGGGYPELHAAALTANESMRTALRQWAEKGGLLYCECGGLMYMAEELTDTEGRVHPMVGVFALQMAMRPRFSRLGYRRVRLRRDCFLGRQGDELYGHEFHYSEPAGKAPAIECLYDLDDGRQEGYTRHNAIGSYVHLHFGRTTGSVDHFFRHALSMQTRREERE</sequence>
<evidence type="ECO:0000256" key="8">
    <source>
        <dbReference type="HAMAP-Rule" id="MF_00027"/>
    </source>
</evidence>
<proteinExistence type="inferred from homology"/>
<dbReference type="InterPro" id="IPR029062">
    <property type="entry name" value="Class_I_gatase-like"/>
</dbReference>
<name>A0A840UL35_9BACT</name>
<comment type="cofactor">
    <cofactor evidence="1 8">
        <name>Mg(2+)</name>
        <dbReference type="ChEBI" id="CHEBI:18420"/>
    </cofactor>
</comment>
<feature type="domain" description="CobB/CobQ-like glutamine amidotransferase" evidence="10">
    <location>
        <begin position="246"/>
        <end position="432"/>
    </location>
</feature>
<keyword evidence="3 8" id="KW-0436">Ligase</keyword>
<dbReference type="InterPro" id="IPR004484">
    <property type="entry name" value="CbiA/CobB_synth"/>
</dbReference>
<dbReference type="Gene3D" id="3.40.50.300">
    <property type="entry name" value="P-loop containing nucleotide triphosphate hydrolases"/>
    <property type="match status" value="2"/>
</dbReference>
<comment type="similarity">
    <text evidence="8">Belongs to the CobB/CbiA family.</text>
</comment>
<comment type="miscellaneous">
    <text evidence="8">The a and c carboxylates of cobyrinate are activated for nucleophilic attack via formation of a phosphorylated intermediate by ATP. CbiA catalyzes first the amidation of the c-carboxylate, and then that of the a-carboxylate.</text>
</comment>
<feature type="domain" description="CobQ/CobB/MinD/ParA nucleotide binding" evidence="9">
    <location>
        <begin position="8"/>
        <end position="187"/>
    </location>
</feature>
<organism evidence="11 12">
    <name type="scientific">Desulfoprunum benzoelyticum</name>
    <dbReference type="NCBI Taxonomy" id="1506996"/>
    <lineage>
        <taxon>Bacteria</taxon>
        <taxon>Pseudomonadati</taxon>
        <taxon>Thermodesulfobacteriota</taxon>
        <taxon>Desulfobulbia</taxon>
        <taxon>Desulfobulbales</taxon>
        <taxon>Desulfobulbaceae</taxon>
        <taxon>Desulfoprunum</taxon>
    </lineage>
</organism>
<dbReference type="Proteomes" id="UP000539642">
    <property type="component" value="Unassembled WGS sequence"/>
</dbReference>
<evidence type="ECO:0000256" key="2">
    <source>
        <dbReference type="ARBA" id="ARBA00022573"/>
    </source>
</evidence>
<dbReference type="SUPFAM" id="SSF52317">
    <property type="entry name" value="Class I glutamine amidotransferase-like"/>
    <property type="match status" value="1"/>
</dbReference>
<dbReference type="InterPro" id="IPR027417">
    <property type="entry name" value="P-loop_NTPase"/>
</dbReference>
<dbReference type="PANTHER" id="PTHR43873">
    <property type="entry name" value="COBYRINATE A,C-DIAMIDE SYNTHASE"/>
    <property type="match status" value="1"/>
</dbReference>
<comment type="pathway">
    <text evidence="8">Cofactor biosynthesis; adenosylcobalamin biosynthesis; cob(II)yrinate a,c-diamide from sirohydrochlorin (anaerobic route): step 10/10.</text>
</comment>
<dbReference type="SUPFAM" id="SSF52540">
    <property type="entry name" value="P-loop containing nucleoside triphosphate hydrolases"/>
    <property type="match status" value="1"/>
</dbReference>
<keyword evidence="5 8" id="KW-0067">ATP-binding</keyword>
<evidence type="ECO:0000256" key="4">
    <source>
        <dbReference type="ARBA" id="ARBA00022741"/>
    </source>
</evidence>
<dbReference type="InterPro" id="IPR002586">
    <property type="entry name" value="CobQ/CobB/MinD/ParA_Nub-bd_dom"/>
</dbReference>
<keyword evidence="2 8" id="KW-0169">Cobalamin biosynthesis</keyword>
<protein>
    <recommendedName>
        <fullName evidence="8">Cobyrinate a,c-diamide synthase</fullName>
        <ecNumber evidence="8">6.3.5.11</ecNumber>
    </recommendedName>
    <alternativeName>
        <fullName evidence="8">Cobyrinic acid a,c-diamide synthetase</fullName>
    </alternativeName>
</protein>
<keyword evidence="7 8" id="KW-0315">Glutamine amidotransferase</keyword>
<evidence type="ECO:0000256" key="3">
    <source>
        <dbReference type="ARBA" id="ARBA00022598"/>
    </source>
</evidence>
<dbReference type="AlphaFoldDB" id="A0A840UL35"/>
<feature type="active site" description="Nucleophile" evidence="8">
    <location>
        <position position="328"/>
    </location>
</feature>
<dbReference type="NCBIfam" id="TIGR00379">
    <property type="entry name" value="cobB"/>
    <property type="match status" value="1"/>
</dbReference>
<keyword evidence="6 8" id="KW-0460">Magnesium</keyword>
<evidence type="ECO:0000256" key="7">
    <source>
        <dbReference type="ARBA" id="ARBA00022962"/>
    </source>
</evidence>
<dbReference type="PANTHER" id="PTHR43873:SF1">
    <property type="entry name" value="COBYRINATE A,C-DIAMIDE SYNTHASE"/>
    <property type="match status" value="1"/>
</dbReference>
<evidence type="ECO:0000259" key="9">
    <source>
        <dbReference type="Pfam" id="PF01656"/>
    </source>
</evidence>
<comment type="domain">
    <text evidence="8">Comprises of two domains. The C-terminal domain contains the binding site for glutamine and catalyzes the hydrolysis of this substrate to glutamate and ammonia. The N-terminal domain is anticipated to bind ATP and cobyrinate and catalyzes the ultimate synthesis of the diamide product. The ammonia produced via the glutaminase domain is probably translocated to the adjacent domain via a molecular tunnel, where it reacts with an activated intermediate.</text>
</comment>
<dbReference type="GO" id="GO:0042242">
    <property type="term" value="F:cobyrinic acid a,c-diamide synthase activity"/>
    <property type="evidence" value="ECO:0007669"/>
    <property type="project" value="UniProtKB-UniRule"/>
</dbReference>
<evidence type="ECO:0000313" key="11">
    <source>
        <dbReference type="EMBL" id="MBB5346462.1"/>
    </source>
</evidence>
<evidence type="ECO:0000259" key="10">
    <source>
        <dbReference type="Pfam" id="PF07685"/>
    </source>
</evidence>
<dbReference type="GO" id="GO:0009236">
    <property type="term" value="P:cobalamin biosynthetic process"/>
    <property type="evidence" value="ECO:0007669"/>
    <property type="project" value="UniProtKB-UniRule"/>
</dbReference>
<dbReference type="InterPro" id="IPR011698">
    <property type="entry name" value="GATase_3"/>
</dbReference>
<keyword evidence="4 8" id="KW-0547">Nucleotide-binding</keyword>
<dbReference type="Pfam" id="PF07685">
    <property type="entry name" value="GATase_3"/>
    <property type="match status" value="1"/>
</dbReference>
<dbReference type="NCBIfam" id="NF002204">
    <property type="entry name" value="PRK01077.1"/>
    <property type="match status" value="1"/>
</dbReference>
<dbReference type="EC" id="6.3.5.11" evidence="8"/>
<dbReference type="CDD" id="cd03130">
    <property type="entry name" value="GATase1_CobB"/>
    <property type="match status" value="1"/>
</dbReference>
<dbReference type="Pfam" id="PF01656">
    <property type="entry name" value="CbiA"/>
    <property type="match status" value="1"/>
</dbReference>
<reference evidence="11 12" key="1">
    <citation type="submission" date="2020-08" db="EMBL/GenBank/DDBJ databases">
        <title>Genomic Encyclopedia of Type Strains, Phase IV (KMG-IV): sequencing the most valuable type-strain genomes for metagenomic binning, comparative biology and taxonomic classification.</title>
        <authorList>
            <person name="Goeker M."/>
        </authorList>
    </citation>
    <scope>NUCLEOTIDE SEQUENCE [LARGE SCALE GENOMIC DNA]</scope>
    <source>
        <strain evidence="11 12">DSM 28570</strain>
    </source>
</reference>
<dbReference type="GO" id="GO:0005524">
    <property type="term" value="F:ATP binding"/>
    <property type="evidence" value="ECO:0007669"/>
    <property type="project" value="UniProtKB-UniRule"/>
</dbReference>
<evidence type="ECO:0000256" key="6">
    <source>
        <dbReference type="ARBA" id="ARBA00022842"/>
    </source>
</evidence>
<gene>
    <name evidence="8" type="primary">cbiA</name>
    <name evidence="11" type="ORF">HNQ81_000169</name>
</gene>
<dbReference type="EMBL" id="JACHEO010000001">
    <property type="protein sequence ID" value="MBB5346462.1"/>
    <property type="molecule type" value="Genomic_DNA"/>
</dbReference>
<dbReference type="RefSeq" id="WP_221270802.1">
    <property type="nucleotide sequence ID" value="NZ_JACHEO010000001.1"/>
</dbReference>
<comment type="caution">
    <text evidence="11">The sequence shown here is derived from an EMBL/GenBank/DDBJ whole genome shotgun (WGS) entry which is preliminary data.</text>
</comment>
<dbReference type="Gene3D" id="3.40.50.880">
    <property type="match status" value="1"/>
</dbReference>
<evidence type="ECO:0000256" key="5">
    <source>
        <dbReference type="ARBA" id="ARBA00022840"/>
    </source>
</evidence>
<dbReference type="PROSITE" id="PS51274">
    <property type="entry name" value="GATASE_COBBQ"/>
    <property type="match status" value="1"/>
</dbReference>